<dbReference type="RefSeq" id="XP_009173797.1">
    <property type="nucleotide sequence ID" value="XM_009175533.1"/>
</dbReference>
<dbReference type="CTD" id="20323627"/>
<protein>
    <recommendedName>
        <fullName evidence="3">Reverse transcriptase domain-containing protein</fullName>
    </recommendedName>
</protein>
<gene>
    <name evidence="1" type="ORF">T265_09458</name>
</gene>
<keyword evidence="2" id="KW-1185">Reference proteome</keyword>
<evidence type="ECO:0000313" key="1">
    <source>
        <dbReference type="EMBL" id="KER22441.1"/>
    </source>
</evidence>
<dbReference type="GeneID" id="20323627"/>
<organism evidence="1 2">
    <name type="scientific">Opisthorchis viverrini</name>
    <name type="common">Southeast Asian liver fluke</name>
    <dbReference type="NCBI Taxonomy" id="6198"/>
    <lineage>
        <taxon>Eukaryota</taxon>
        <taxon>Metazoa</taxon>
        <taxon>Spiralia</taxon>
        <taxon>Lophotrochozoa</taxon>
        <taxon>Platyhelminthes</taxon>
        <taxon>Trematoda</taxon>
        <taxon>Digenea</taxon>
        <taxon>Opisthorchiida</taxon>
        <taxon>Opisthorchiata</taxon>
        <taxon>Opisthorchiidae</taxon>
        <taxon>Opisthorchis</taxon>
    </lineage>
</organism>
<reference evidence="1 2" key="1">
    <citation type="submission" date="2013-11" db="EMBL/GenBank/DDBJ databases">
        <title>Opisthorchis viverrini - life in the bile duct.</title>
        <authorList>
            <person name="Young N.D."/>
            <person name="Nagarajan N."/>
            <person name="Lin S.J."/>
            <person name="Korhonen P.K."/>
            <person name="Jex A.R."/>
            <person name="Hall R.S."/>
            <person name="Safavi-Hemami H."/>
            <person name="Kaewkong W."/>
            <person name="Bertrand D."/>
            <person name="Gao S."/>
            <person name="Seet Q."/>
            <person name="Wongkham S."/>
            <person name="Teh B.T."/>
            <person name="Wongkham C."/>
            <person name="Intapan P.M."/>
            <person name="Maleewong W."/>
            <person name="Yang X."/>
            <person name="Hu M."/>
            <person name="Wang Z."/>
            <person name="Hofmann A."/>
            <person name="Sternberg P.W."/>
            <person name="Tan P."/>
            <person name="Wang J."/>
            <person name="Gasser R.B."/>
        </authorList>
    </citation>
    <scope>NUCLEOTIDE SEQUENCE [LARGE SCALE GENOMIC DNA]</scope>
</reference>
<dbReference type="Proteomes" id="UP000054324">
    <property type="component" value="Unassembled WGS sequence"/>
</dbReference>
<evidence type="ECO:0000313" key="2">
    <source>
        <dbReference type="Proteomes" id="UP000054324"/>
    </source>
</evidence>
<dbReference type="OrthoDB" id="410104at2759"/>
<dbReference type="EMBL" id="KL596898">
    <property type="protein sequence ID" value="KER22441.1"/>
    <property type="molecule type" value="Genomic_DNA"/>
</dbReference>
<name>A0A074Z5N0_OPIVI</name>
<proteinExistence type="predicted"/>
<sequence length="171" mass="18830">MHSCLPPNETAAATTTVRRVSGLGNLAVSQPSCLLRVARQLGTESVLQLNDFFCKPERLVESQTVVASRSHMSSQICVYHYSAQSYRLLQHAIARISSIQFLHPSLHSRGRVKVYGKLSPEFTTSSDGRQGCPLLPFLFNFVIDTIMEDSLPASKVCGIEVPPGRLLTDIE</sequence>
<dbReference type="KEGG" id="ovi:T265_09458"/>
<dbReference type="AlphaFoldDB" id="A0A074Z5N0"/>
<accession>A0A074Z5N0</accession>
<evidence type="ECO:0008006" key="3">
    <source>
        <dbReference type="Google" id="ProtNLM"/>
    </source>
</evidence>